<dbReference type="GO" id="GO:0006979">
    <property type="term" value="P:response to oxidative stress"/>
    <property type="evidence" value="ECO:0007669"/>
    <property type="project" value="InterPro"/>
</dbReference>
<dbReference type="Proteomes" id="UP000198406">
    <property type="component" value="Unassembled WGS sequence"/>
</dbReference>
<organism evidence="6 7">
    <name type="scientific">Fistulifera solaris</name>
    <name type="common">Oleaginous diatom</name>
    <dbReference type="NCBI Taxonomy" id="1519565"/>
    <lineage>
        <taxon>Eukaryota</taxon>
        <taxon>Sar</taxon>
        <taxon>Stramenopiles</taxon>
        <taxon>Ochrophyta</taxon>
        <taxon>Bacillariophyta</taxon>
        <taxon>Bacillariophyceae</taxon>
        <taxon>Bacillariophycidae</taxon>
        <taxon>Naviculales</taxon>
        <taxon>Naviculaceae</taxon>
        <taxon>Fistulifera</taxon>
    </lineage>
</organism>
<dbReference type="InterPro" id="IPR036249">
    <property type="entry name" value="Thioredoxin-like_sf"/>
</dbReference>
<gene>
    <name evidence="6" type="ORF">FisN_21Hh239</name>
</gene>
<dbReference type="InterPro" id="IPR003582">
    <property type="entry name" value="ShKT_dom"/>
</dbReference>
<dbReference type="PANTHER" id="PTHR11592">
    <property type="entry name" value="GLUTATHIONE PEROXIDASE"/>
    <property type="match status" value="1"/>
</dbReference>
<dbReference type="PROSITE" id="PS00460">
    <property type="entry name" value="GLUTATHIONE_PEROXID_1"/>
    <property type="match status" value="1"/>
</dbReference>
<dbReference type="SUPFAM" id="SSF52833">
    <property type="entry name" value="Thioredoxin-like"/>
    <property type="match status" value="1"/>
</dbReference>
<dbReference type="GO" id="GO:0004601">
    <property type="term" value="F:peroxidase activity"/>
    <property type="evidence" value="ECO:0007669"/>
    <property type="project" value="UniProtKB-KW"/>
</dbReference>
<evidence type="ECO:0000259" key="5">
    <source>
        <dbReference type="Pfam" id="PF01549"/>
    </source>
</evidence>
<evidence type="ECO:0000256" key="4">
    <source>
        <dbReference type="RuleBase" id="RU000499"/>
    </source>
</evidence>
<dbReference type="AlphaFoldDB" id="A0A1Z5KNM3"/>
<dbReference type="Pfam" id="PF00255">
    <property type="entry name" value="GSHPx"/>
    <property type="match status" value="1"/>
</dbReference>
<evidence type="ECO:0000256" key="1">
    <source>
        <dbReference type="ARBA" id="ARBA00006926"/>
    </source>
</evidence>
<dbReference type="InterPro" id="IPR029760">
    <property type="entry name" value="GPX_CS"/>
</dbReference>
<dbReference type="Gene3D" id="3.40.30.10">
    <property type="entry name" value="Glutaredoxin"/>
    <property type="match status" value="1"/>
</dbReference>
<dbReference type="OrthoDB" id="446890at2759"/>
<dbReference type="PRINTS" id="PR01011">
    <property type="entry name" value="GLUTPROXDASE"/>
</dbReference>
<dbReference type="InterPro" id="IPR000889">
    <property type="entry name" value="Glutathione_peroxidase"/>
</dbReference>
<dbReference type="InterPro" id="IPR029759">
    <property type="entry name" value="GPX_AS"/>
</dbReference>
<dbReference type="FunCoup" id="A0A1Z5KNM3">
    <property type="interactions" value="332"/>
</dbReference>
<dbReference type="PROSITE" id="PS51355">
    <property type="entry name" value="GLUTATHIONE_PEROXID_3"/>
    <property type="match status" value="1"/>
</dbReference>
<name>A0A1Z5KNM3_FISSO</name>
<dbReference type="EMBL" id="BDSP01000260">
    <property type="protein sequence ID" value="GAX27889.1"/>
    <property type="molecule type" value="Genomic_DNA"/>
</dbReference>
<evidence type="ECO:0000313" key="6">
    <source>
        <dbReference type="EMBL" id="GAX27889.1"/>
    </source>
</evidence>
<keyword evidence="2 4" id="KW-0575">Peroxidase</keyword>
<comment type="caution">
    <text evidence="6">The sequence shown here is derived from an EMBL/GenBank/DDBJ whole genome shotgun (WGS) entry which is preliminary data.</text>
</comment>
<dbReference type="CDD" id="cd00340">
    <property type="entry name" value="GSH_Peroxidase"/>
    <property type="match status" value="1"/>
</dbReference>
<dbReference type="InParanoid" id="A0A1Z5KNM3"/>
<dbReference type="PROSITE" id="PS00763">
    <property type="entry name" value="GLUTATHIONE_PEROXID_2"/>
    <property type="match status" value="1"/>
</dbReference>
<dbReference type="Pfam" id="PF01549">
    <property type="entry name" value="ShK"/>
    <property type="match status" value="1"/>
</dbReference>
<feature type="domain" description="ShKT" evidence="5">
    <location>
        <begin position="63"/>
        <end position="92"/>
    </location>
</feature>
<keyword evidence="3 4" id="KW-0560">Oxidoreductase</keyword>
<keyword evidence="7" id="KW-1185">Reference proteome</keyword>
<proteinExistence type="inferred from homology"/>
<sequence length="266" mass="29495">MEHDMSECVSKLSLRTHGQTGPSFRLVTKMSAFSAAMTRFLLLTLLSFLLLACVTVFGAPEADQHEMCSEWADRGECDSNPGYMLINCATSCAAVSSQQETIADSFYDLSANDILGNLIPFSQFAGKVVVMTNVASYCGYTESHYRGLVQLWEVVKHQPVEILAFPCNQFGQQEPKSPPEILQFATNKGVEFRMMDKIQVNGPQTHPVYQYVKHRTGVKTITWNFATYFVIGPDGSSVEAYSGVEPMALQPIIDVLLSEDETGEEF</sequence>
<dbReference type="PANTHER" id="PTHR11592:SF132">
    <property type="entry name" value="GLUTATHIONE PEROXIDASE 7, CHLOROPLASTIC-RELATED"/>
    <property type="match status" value="1"/>
</dbReference>
<evidence type="ECO:0000256" key="3">
    <source>
        <dbReference type="ARBA" id="ARBA00023002"/>
    </source>
</evidence>
<evidence type="ECO:0000313" key="7">
    <source>
        <dbReference type="Proteomes" id="UP000198406"/>
    </source>
</evidence>
<accession>A0A1Z5KNM3</accession>
<comment type="similarity">
    <text evidence="1 4">Belongs to the glutathione peroxidase family.</text>
</comment>
<evidence type="ECO:0000256" key="2">
    <source>
        <dbReference type="ARBA" id="ARBA00022559"/>
    </source>
</evidence>
<reference evidence="6 7" key="1">
    <citation type="journal article" date="2015" name="Plant Cell">
        <title>Oil accumulation by the oleaginous diatom Fistulifera solaris as revealed by the genome and transcriptome.</title>
        <authorList>
            <person name="Tanaka T."/>
            <person name="Maeda Y."/>
            <person name="Veluchamy A."/>
            <person name="Tanaka M."/>
            <person name="Abida H."/>
            <person name="Marechal E."/>
            <person name="Bowler C."/>
            <person name="Muto M."/>
            <person name="Sunaga Y."/>
            <person name="Tanaka M."/>
            <person name="Yoshino T."/>
            <person name="Taniguchi T."/>
            <person name="Fukuda Y."/>
            <person name="Nemoto M."/>
            <person name="Matsumoto M."/>
            <person name="Wong P.S."/>
            <person name="Aburatani S."/>
            <person name="Fujibuchi W."/>
        </authorList>
    </citation>
    <scope>NUCLEOTIDE SEQUENCE [LARGE SCALE GENOMIC DNA]</scope>
    <source>
        <strain evidence="6 7">JPCC DA0580</strain>
    </source>
</reference>
<protein>
    <recommendedName>
        <fullName evidence="4">Glutathione peroxidase</fullName>
    </recommendedName>
</protein>